<protein>
    <submittedName>
        <fullName evidence="1">Uncharacterized protein</fullName>
    </submittedName>
</protein>
<dbReference type="AlphaFoldDB" id="X1H653"/>
<dbReference type="EMBL" id="BARU01029331">
    <property type="protein sequence ID" value="GAH65656.1"/>
    <property type="molecule type" value="Genomic_DNA"/>
</dbReference>
<comment type="caution">
    <text evidence="1">The sequence shown here is derived from an EMBL/GenBank/DDBJ whole genome shotgun (WGS) entry which is preliminary data.</text>
</comment>
<name>X1H653_9ZZZZ</name>
<sequence>MGWLRPYAAKAKVEHEFDVDHLNVYVTFRFAMETTSDPLAEEVEHDVKPPNAKWLVEADDILKPVTASAWQDAWTLLLTVPNIATYPNRVTLEYDGPNENLRITWDKQWEPWGPILSIDIGKAPGFVDRGDPAVYDYAKEDLTIDGAWHDMDLSGIVPEKAK</sequence>
<evidence type="ECO:0000313" key="1">
    <source>
        <dbReference type="EMBL" id="GAH65656.1"/>
    </source>
</evidence>
<feature type="non-terminal residue" evidence="1">
    <location>
        <position position="162"/>
    </location>
</feature>
<reference evidence="1" key="1">
    <citation type="journal article" date="2014" name="Front. Microbiol.">
        <title>High frequency of phylogenetically diverse reductive dehalogenase-homologous genes in deep subseafloor sedimentary metagenomes.</title>
        <authorList>
            <person name="Kawai M."/>
            <person name="Futagami T."/>
            <person name="Toyoda A."/>
            <person name="Takaki Y."/>
            <person name="Nishi S."/>
            <person name="Hori S."/>
            <person name="Arai W."/>
            <person name="Tsubouchi T."/>
            <person name="Morono Y."/>
            <person name="Uchiyama I."/>
            <person name="Ito T."/>
            <person name="Fujiyama A."/>
            <person name="Inagaki F."/>
            <person name="Takami H."/>
        </authorList>
    </citation>
    <scope>NUCLEOTIDE SEQUENCE</scope>
    <source>
        <strain evidence="1">Expedition CK06-06</strain>
    </source>
</reference>
<gene>
    <name evidence="1" type="ORF">S03H2_46671</name>
</gene>
<organism evidence="1">
    <name type="scientific">marine sediment metagenome</name>
    <dbReference type="NCBI Taxonomy" id="412755"/>
    <lineage>
        <taxon>unclassified sequences</taxon>
        <taxon>metagenomes</taxon>
        <taxon>ecological metagenomes</taxon>
    </lineage>
</organism>
<accession>X1H653</accession>
<proteinExistence type="predicted"/>